<dbReference type="Proteomes" id="UP001168821">
    <property type="component" value="Unassembled WGS sequence"/>
</dbReference>
<protein>
    <submittedName>
        <fullName evidence="1">Uncharacterized protein</fullName>
    </submittedName>
</protein>
<name>A0AA38I6N1_9CUCU</name>
<accession>A0AA38I6N1</accession>
<organism evidence="1 2">
    <name type="scientific">Zophobas morio</name>
    <dbReference type="NCBI Taxonomy" id="2755281"/>
    <lineage>
        <taxon>Eukaryota</taxon>
        <taxon>Metazoa</taxon>
        <taxon>Ecdysozoa</taxon>
        <taxon>Arthropoda</taxon>
        <taxon>Hexapoda</taxon>
        <taxon>Insecta</taxon>
        <taxon>Pterygota</taxon>
        <taxon>Neoptera</taxon>
        <taxon>Endopterygota</taxon>
        <taxon>Coleoptera</taxon>
        <taxon>Polyphaga</taxon>
        <taxon>Cucujiformia</taxon>
        <taxon>Tenebrionidae</taxon>
        <taxon>Zophobas</taxon>
    </lineage>
</organism>
<comment type="caution">
    <text evidence="1">The sequence shown here is derived from an EMBL/GenBank/DDBJ whole genome shotgun (WGS) entry which is preliminary data.</text>
</comment>
<proteinExistence type="predicted"/>
<evidence type="ECO:0000313" key="2">
    <source>
        <dbReference type="Proteomes" id="UP001168821"/>
    </source>
</evidence>
<gene>
    <name evidence="1" type="ORF">Zmor_021703</name>
</gene>
<sequence length="101" mass="12390">MAGNNSNKTINKKRNRWFDDQCEAELEKHNKLRLKMLTQRTKETSYLKQRKICKAVIQEKKRRHYEDKLKDIEEKYKNNLVRNLYRGIRNEKRGYQAQLAY</sequence>
<reference evidence="1" key="1">
    <citation type="journal article" date="2023" name="G3 (Bethesda)">
        <title>Whole genome assemblies of Zophobas morio and Tenebrio molitor.</title>
        <authorList>
            <person name="Kaur S."/>
            <person name="Stinson S.A."/>
            <person name="diCenzo G.C."/>
        </authorList>
    </citation>
    <scope>NUCLEOTIDE SEQUENCE</scope>
    <source>
        <strain evidence="1">QUZm001</strain>
    </source>
</reference>
<dbReference type="AlphaFoldDB" id="A0AA38I6N1"/>
<evidence type="ECO:0000313" key="1">
    <source>
        <dbReference type="EMBL" id="KAJ3649990.1"/>
    </source>
</evidence>
<dbReference type="EMBL" id="JALNTZ010000006">
    <property type="protein sequence ID" value="KAJ3649990.1"/>
    <property type="molecule type" value="Genomic_DNA"/>
</dbReference>
<keyword evidence="2" id="KW-1185">Reference proteome</keyword>